<reference evidence="2" key="1">
    <citation type="submission" date="2014-11" db="EMBL/GenBank/DDBJ databases">
        <authorList>
            <person name="Amaro Gonzalez C."/>
        </authorList>
    </citation>
    <scope>NUCLEOTIDE SEQUENCE</scope>
</reference>
<accession>A0A0E9UF36</accession>
<feature type="region of interest" description="Disordered" evidence="1">
    <location>
        <begin position="27"/>
        <end position="59"/>
    </location>
</feature>
<evidence type="ECO:0000256" key="1">
    <source>
        <dbReference type="SAM" id="MobiDB-lite"/>
    </source>
</evidence>
<proteinExistence type="predicted"/>
<feature type="compositionally biased region" description="Low complexity" evidence="1">
    <location>
        <begin position="41"/>
        <end position="59"/>
    </location>
</feature>
<name>A0A0E9UF36_ANGAN</name>
<protein>
    <submittedName>
        <fullName evidence="2">Uncharacterized protein</fullName>
    </submittedName>
</protein>
<dbReference type="EMBL" id="GBXM01044113">
    <property type="protein sequence ID" value="JAH64464.1"/>
    <property type="molecule type" value="Transcribed_RNA"/>
</dbReference>
<evidence type="ECO:0000313" key="2">
    <source>
        <dbReference type="EMBL" id="JAH64464.1"/>
    </source>
</evidence>
<dbReference type="AlphaFoldDB" id="A0A0E9UF36"/>
<sequence length="59" mass="6772">MNDSFNQQNDLPNTQFRIGVLTPESLTPDLRHLDPSDFYSTHTHTQTNTHTHAHITQLS</sequence>
<organism evidence="2">
    <name type="scientific">Anguilla anguilla</name>
    <name type="common">European freshwater eel</name>
    <name type="synonym">Muraena anguilla</name>
    <dbReference type="NCBI Taxonomy" id="7936"/>
    <lineage>
        <taxon>Eukaryota</taxon>
        <taxon>Metazoa</taxon>
        <taxon>Chordata</taxon>
        <taxon>Craniata</taxon>
        <taxon>Vertebrata</taxon>
        <taxon>Euteleostomi</taxon>
        <taxon>Actinopterygii</taxon>
        <taxon>Neopterygii</taxon>
        <taxon>Teleostei</taxon>
        <taxon>Anguilliformes</taxon>
        <taxon>Anguillidae</taxon>
        <taxon>Anguilla</taxon>
    </lineage>
</organism>
<reference evidence="2" key="2">
    <citation type="journal article" date="2015" name="Fish Shellfish Immunol.">
        <title>Early steps in the European eel (Anguilla anguilla)-Vibrio vulnificus interaction in the gills: Role of the RtxA13 toxin.</title>
        <authorList>
            <person name="Callol A."/>
            <person name="Pajuelo D."/>
            <person name="Ebbesson L."/>
            <person name="Teles M."/>
            <person name="MacKenzie S."/>
            <person name="Amaro C."/>
        </authorList>
    </citation>
    <scope>NUCLEOTIDE SEQUENCE</scope>
</reference>